<gene>
    <name evidence="2" type="ORF">L211DRAFT_775225</name>
</gene>
<evidence type="ECO:0000313" key="3">
    <source>
        <dbReference type="Proteomes" id="UP000267821"/>
    </source>
</evidence>
<feature type="non-terminal residue" evidence="2">
    <location>
        <position position="1"/>
    </location>
</feature>
<evidence type="ECO:0000259" key="1">
    <source>
        <dbReference type="Pfam" id="PF17667"/>
    </source>
</evidence>
<dbReference type="AlphaFoldDB" id="A0A3N4M2W7"/>
<organism evidence="2 3">
    <name type="scientific">Terfezia boudieri ATCC MYA-4762</name>
    <dbReference type="NCBI Taxonomy" id="1051890"/>
    <lineage>
        <taxon>Eukaryota</taxon>
        <taxon>Fungi</taxon>
        <taxon>Dikarya</taxon>
        <taxon>Ascomycota</taxon>
        <taxon>Pezizomycotina</taxon>
        <taxon>Pezizomycetes</taxon>
        <taxon>Pezizales</taxon>
        <taxon>Pezizaceae</taxon>
        <taxon>Terfezia</taxon>
    </lineage>
</organism>
<dbReference type="STRING" id="1051890.A0A3N4M2W7"/>
<dbReference type="Pfam" id="PF17667">
    <property type="entry name" value="Pkinase_fungal"/>
    <property type="match status" value="1"/>
</dbReference>
<feature type="non-terminal residue" evidence="2">
    <location>
        <position position="78"/>
    </location>
</feature>
<evidence type="ECO:0000313" key="2">
    <source>
        <dbReference type="EMBL" id="RPB27291.1"/>
    </source>
</evidence>
<dbReference type="PANTHER" id="PTHR38248">
    <property type="entry name" value="FUNK1 6"/>
    <property type="match status" value="1"/>
</dbReference>
<protein>
    <recommendedName>
        <fullName evidence="1">Fungal-type protein kinase domain-containing protein</fullName>
    </recommendedName>
</protein>
<keyword evidence="3" id="KW-1185">Reference proteome</keyword>
<dbReference type="InParanoid" id="A0A3N4M2W7"/>
<proteinExistence type="predicted"/>
<dbReference type="InterPro" id="IPR040976">
    <property type="entry name" value="Pkinase_fungal"/>
</dbReference>
<name>A0A3N4M2W7_9PEZI</name>
<dbReference type="PANTHER" id="PTHR38248:SF2">
    <property type="entry name" value="FUNK1 11"/>
    <property type="match status" value="1"/>
</dbReference>
<reference evidence="2 3" key="1">
    <citation type="journal article" date="2018" name="Nat. Ecol. Evol.">
        <title>Pezizomycetes genomes reveal the molecular basis of ectomycorrhizal truffle lifestyle.</title>
        <authorList>
            <person name="Murat C."/>
            <person name="Payen T."/>
            <person name="Noel B."/>
            <person name="Kuo A."/>
            <person name="Morin E."/>
            <person name="Chen J."/>
            <person name="Kohler A."/>
            <person name="Krizsan K."/>
            <person name="Balestrini R."/>
            <person name="Da Silva C."/>
            <person name="Montanini B."/>
            <person name="Hainaut M."/>
            <person name="Levati E."/>
            <person name="Barry K.W."/>
            <person name="Belfiori B."/>
            <person name="Cichocki N."/>
            <person name="Clum A."/>
            <person name="Dockter R.B."/>
            <person name="Fauchery L."/>
            <person name="Guy J."/>
            <person name="Iotti M."/>
            <person name="Le Tacon F."/>
            <person name="Lindquist E.A."/>
            <person name="Lipzen A."/>
            <person name="Malagnac F."/>
            <person name="Mello A."/>
            <person name="Molinier V."/>
            <person name="Miyauchi S."/>
            <person name="Poulain J."/>
            <person name="Riccioni C."/>
            <person name="Rubini A."/>
            <person name="Sitrit Y."/>
            <person name="Splivallo R."/>
            <person name="Traeger S."/>
            <person name="Wang M."/>
            <person name="Zifcakova L."/>
            <person name="Wipf D."/>
            <person name="Zambonelli A."/>
            <person name="Paolocci F."/>
            <person name="Nowrousian M."/>
            <person name="Ottonello S."/>
            <person name="Baldrian P."/>
            <person name="Spatafora J.W."/>
            <person name="Henrissat B."/>
            <person name="Nagy L.G."/>
            <person name="Aury J.M."/>
            <person name="Wincker P."/>
            <person name="Grigoriev I.V."/>
            <person name="Bonfante P."/>
            <person name="Martin F.M."/>
        </authorList>
    </citation>
    <scope>NUCLEOTIDE SEQUENCE [LARGE SCALE GENOMIC DNA]</scope>
    <source>
        <strain evidence="2 3">ATCC MYA-4762</strain>
    </source>
</reference>
<accession>A0A3N4M2W7</accession>
<dbReference type="OrthoDB" id="5584477at2759"/>
<dbReference type="Proteomes" id="UP000267821">
    <property type="component" value="Unassembled WGS sequence"/>
</dbReference>
<feature type="domain" description="Fungal-type protein kinase" evidence="1">
    <location>
        <begin position="2"/>
        <end position="78"/>
    </location>
</feature>
<dbReference type="EMBL" id="ML121531">
    <property type="protein sequence ID" value="RPB27291.1"/>
    <property type="molecule type" value="Genomic_DNA"/>
</dbReference>
<sequence length="78" mass="9078">TIVQLAAYVREVFGAQFTRRFVHAFTICGSFVRCYLFDRAGVSISERINIRKNHRTEELFIRILQSYASMDPTQLGFD</sequence>